<dbReference type="SUPFAM" id="SSF47413">
    <property type="entry name" value="lambda repressor-like DNA-binding domains"/>
    <property type="match status" value="1"/>
</dbReference>
<dbReference type="GO" id="GO:0003677">
    <property type="term" value="F:DNA binding"/>
    <property type="evidence" value="ECO:0007669"/>
    <property type="project" value="InterPro"/>
</dbReference>
<dbReference type="Gene3D" id="1.10.260.40">
    <property type="entry name" value="lambda repressor-like DNA-binding domains"/>
    <property type="match status" value="1"/>
</dbReference>
<evidence type="ECO:0000259" key="1">
    <source>
        <dbReference type="PROSITE" id="PS50943"/>
    </source>
</evidence>
<dbReference type="Gene3D" id="2.60.120.10">
    <property type="entry name" value="Jelly Rolls"/>
    <property type="match status" value="2"/>
</dbReference>
<name>A0A7D6CC42_9ACTN</name>
<evidence type="ECO:0000313" key="2">
    <source>
        <dbReference type="EMBL" id="QLJ96943.1"/>
    </source>
</evidence>
<feature type="domain" description="HTH cro/C1-type" evidence="1">
    <location>
        <begin position="256"/>
        <end position="296"/>
    </location>
</feature>
<dbReference type="InterPro" id="IPR010982">
    <property type="entry name" value="Lambda_DNA-bd_dom_sf"/>
</dbReference>
<dbReference type="InterPro" id="IPR014710">
    <property type="entry name" value="RmlC-like_jellyroll"/>
</dbReference>
<reference evidence="2" key="1">
    <citation type="submission" date="2020-08" db="EMBL/GenBank/DDBJ databases">
        <title>A bifunctional nitrone conjugated secondary metabolite targeting the ribosome.</title>
        <authorList>
            <person name="Limbrick E.M."/>
            <person name="Graf M."/>
            <person name="Derewacz D.K."/>
            <person name="Nguyen F."/>
            <person name="Spraggins J.M."/>
            <person name="Wieland M."/>
            <person name="Ynigez-Gutierrez A.E."/>
            <person name="Reisman B.J."/>
            <person name="Zinshteyn B."/>
            <person name="McCulloch K."/>
            <person name="Iverson T.M."/>
            <person name="Green R."/>
            <person name="Wilson D.N."/>
            <person name="Bachmann B.O."/>
        </authorList>
    </citation>
    <scope>NUCLEOTIDE SEQUENCE</scope>
    <source>
        <strain evidence="2">Africana</strain>
    </source>
</reference>
<accession>A0A7D6CC42</accession>
<sequence>MSDPAFRRRAGATFRGIINDLKRTTEAAAADLGVAPDVLAAVIRGDRELPAELLRRAVEVWPVNERDFLPVHDDAPHGVRICRVAESVATSRIFQRGGADYYEYRDTAMSRLAMFRPEWIRMLQPVADNRPDNPAVQWNAGHFLYQFTYFVGAVNYYYAWAGRRFCVETVTGDSVAGLPYAPHSFAYRAGGSGLILALTYGGRLLGDAQHELAALGPDLAERYAPDDPGAGPDDHSAAAAALRQHLDDTMTPAARLAEASGVPAGRLADLLAGRAAAAPDELAALAAALRVPVRDLLPVSGDEENGVCQMPRSAAPVWSWPAEEPVAYRVRGLAGTLLCPNSRALELEVTGRDPAAATLRTGLHQYCFVLGPDPVRLCWESAGTVHEAILQPDDSLYVKPFVPHGFTRLEAGRSTVLALRIGGKVAGDTRREAAALGASSLRRLVSDTTQWYDPAGSR</sequence>
<gene>
    <name evidence="2" type="ORF">HZU44_18885</name>
</gene>
<dbReference type="PROSITE" id="PS50943">
    <property type="entry name" value="HTH_CROC1"/>
    <property type="match status" value="1"/>
</dbReference>
<dbReference type="EMBL" id="CP058905">
    <property type="protein sequence ID" value="QLJ96943.1"/>
    <property type="molecule type" value="Genomic_DNA"/>
</dbReference>
<dbReference type="InterPro" id="IPR001387">
    <property type="entry name" value="Cro/C1-type_HTH"/>
</dbReference>
<proteinExistence type="predicted"/>
<organism evidence="2">
    <name type="scientific">Micromonospora carbonacea</name>
    <dbReference type="NCBI Taxonomy" id="47853"/>
    <lineage>
        <taxon>Bacteria</taxon>
        <taxon>Bacillati</taxon>
        <taxon>Actinomycetota</taxon>
        <taxon>Actinomycetes</taxon>
        <taxon>Micromonosporales</taxon>
        <taxon>Micromonosporaceae</taxon>
        <taxon>Micromonospora</taxon>
    </lineage>
</organism>
<dbReference type="SMART" id="SM00530">
    <property type="entry name" value="HTH_XRE"/>
    <property type="match status" value="2"/>
</dbReference>
<dbReference type="AlphaFoldDB" id="A0A7D6CC42"/>
<protein>
    <submittedName>
        <fullName evidence="2">XRE family transcriptional regulator</fullName>
    </submittedName>
</protein>